<organism evidence="1 2">
    <name type="scientific">Cherax quadricarinatus</name>
    <name type="common">Australian red claw crayfish</name>
    <dbReference type="NCBI Taxonomy" id="27406"/>
    <lineage>
        <taxon>Eukaryota</taxon>
        <taxon>Metazoa</taxon>
        <taxon>Ecdysozoa</taxon>
        <taxon>Arthropoda</taxon>
        <taxon>Crustacea</taxon>
        <taxon>Multicrustacea</taxon>
        <taxon>Malacostraca</taxon>
        <taxon>Eumalacostraca</taxon>
        <taxon>Eucarida</taxon>
        <taxon>Decapoda</taxon>
        <taxon>Pleocyemata</taxon>
        <taxon>Astacidea</taxon>
        <taxon>Parastacoidea</taxon>
        <taxon>Parastacidae</taxon>
        <taxon>Cherax</taxon>
    </lineage>
</organism>
<name>A0AAW0XSA8_CHEQU</name>
<proteinExistence type="predicted"/>
<keyword evidence="2" id="KW-1185">Reference proteome</keyword>
<reference evidence="1 2" key="1">
    <citation type="journal article" date="2024" name="BMC Genomics">
        <title>Genome assembly of redclaw crayfish (Cherax quadricarinatus) provides insights into its immune adaptation and hypoxia tolerance.</title>
        <authorList>
            <person name="Liu Z."/>
            <person name="Zheng J."/>
            <person name="Li H."/>
            <person name="Fang K."/>
            <person name="Wang S."/>
            <person name="He J."/>
            <person name="Zhou D."/>
            <person name="Weng S."/>
            <person name="Chi M."/>
            <person name="Gu Z."/>
            <person name="He J."/>
            <person name="Li F."/>
            <person name="Wang M."/>
        </authorList>
    </citation>
    <scope>NUCLEOTIDE SEQUENCE [LARGE SCALE GENOMIC DNA]</scope>
    <source>
        <strain evidence="1">ZL_2023a</strain>
    </source>
</reference>
<accession>A0AAW0XSA8</accession>
<dbReference type="AlphaFoldDB" id="A0AAW0XSA8"/>
<protein>
    <submittedName>
        <fullName evidence="1">Uncharacterized protein</fullName>
    </submittedName>
</protein>
<evidence type="ECO:0000313" key="2">
    <source>
        <dbReference type="Proteomes" id="UP001445076"/>
    </source>
</evidence>
<sequence length="253" mass="27511">MSIKRRRGVGLALRVAEGSVLAATVMLPLATPLLRPVGGWRTVDLWACKALDKLQTIAPIVNKPTAEVSLLKDYKGGRTAVNFASVLLDKAHGLVDDLLPPTEDDLKQFDGSDGSLAVKTSALALKTSRRFYRIAHNWLYPHVSSAELSLAHIISLAAASVRNWCTVPVKYVPPEDVTITRLSLSLALHTTRHISVTMRGILNVGELLKLPSTSKIAGTLVKVSLGLAHTSKDLFLMFWVYMKVLLSALNISN</sequence>
<dbReference type="Proteomes" id="UP001445076">
    <property type="component" value="Unassembled WGS sequence"/>
</dbReference>
<gene>
    <name evidence="1" type="ORF">OTU49_002123</name>
</gene>
<comment type="caution">
    <text evidence="1">The sequence shown here is derived from an EMBL/GenBank/DDBJ whole genome shotgun (WGS) entry which is preliminary data.</text>
</comment>
<dbReference type="EMBL" id="JARKIK010000029">
    <property type="protein sequence ID" value="KAK8742116.1"/>
    <property type="molecule type" value="Genomic_DNA"/>
</dbReference>
<evidence type="ECO:0000313" key="1">
    <source>
        <dbReference type="EMBL" id="KAK8742116.1"/>
    </source>
</evidence>